<keyword evidence="2 5" id="KW-0808">Transferase</keyword>
<comment type="caution">
    <text evidence="5">The sequence shown here is derived from an EMBL/GenBank/DDBJ whole genome shotgun (WGS) entry which is preliminary data.</text>
</comment>
<dbReference type="EC" id="2.1.1.298" evidence="5"/>
<dbReference type="Gene3D" id="1.10.8.10">
    <property type="entry name" value="DNA helicase RuvA subunit, C-terminal domain"/>
    <property type="match status" value="1"/>
</dbReference>
<keyword evidence="5" id="KW-0689">Ribosomal protein</keyword>
<evidence type="ECO:0000259" key="4">
    <source>
        <dbReference type="Pfam" id="PF05175"/>
    </source>
</evidence>
<dbReference type="SUPFAM" id="SSF53335">
    <property type="entry name" value="S-adenosyl-L-methionine-dependent methyltransferases"/>
    <property type="match status" value="1"/>
</dbReference>
<dbReference type="RefSeq" id="WP_352889687.1">
    <property type="nucleotide sequence ID" value="NZ_JBEPIJ010000011.1"/>
</dbReference>
<name>A0ABV2ABD5_9GAMM</name>
<dbReference type="GO" id="GO:0008168">
    <property type="term" value="F:methyltransferase activity"/>
    <property type="evidence" value="ECO:0007669"/>
    <property type="project" value="UniProtKB-KW"/>
</dbReference>
<dbReference type="GO" id="GO:0032259">
    <property type="term" value="P:methylation"/>
    <property type="evidence" value="ECO:0007669"/>
    <property type="project" value="UniProtKB-KW"/>
</dbReference>
<dbReference type="NCBIfam" id="TIGR00536">
    <property type="entry name" value="hemK_fam"/>
    <property type="match status" value="1"/>
</dbReference>
<dbReference type="Gene3D" id="3.40.50.150">
    <property type="entry name" value="Vaccinia Virus protein VP39"/>
    <property type="match status" value="1"/>
</dbReference>
<dbReference type="NCBIfam" id="TIGR03533">
    <property type="entry name" value="L3_gln_methyl"/>
    <property type="match status" value="1"/>
</dbReference>
<dbReference type="EMBL" id="JBEPIJ010000011">
    <property type="protein sequence ID" value="MES0874474.1"/>
    <property type="molecule type" value="Genomic_DNA"/>
</dbReference>
<dbReference type="Proteomes" id="UP001465331">
    <property type="component" value="Unassembled WGS sequence"/>
</dbReference>
<sequence>MSASDDAAALCTVRDLVRWGASRFAEAGLHFGHGTDNALDEAYALVLHALHLPFDLPALYLEAAVTARERDAVLRLLRLRVSSRKPAAYLLGRIRFAGLDFEIDERVLIPRSPIGELIERGYAPWLRQPPARVLDLCAGSGCIGIATAAVFEDAEVDLAEIDAGALAVCRRNIERHGLGDRVRAIRSDVYEGLGDARYDLIVANPPYVPEAEWRALAPEYRHEPRRALAAGEDGMDVVARILDGARERLASGGLLICEVGGSVDAFAARWPRLPVTWIEFERGGDGVFVISREDLESAHARG</sequence>
<dbReference type="CDD" id="cd02440">
    <property type="entry name" value="AdoMet_MTases"/>
    <property type="match status" value="1"/>
</dbReference>
<dbReference type="InterPro" id="IPR029063">
    <property type="entry name" value="SAM-dependent_MTases_sf"/>
</dbReference>
<dbReference type="Pfam" id="PF05175">
    <property type="entry name" value="MTS"/>
    <property type="match status" value="1"/>
</dbReference>
<dbReference type="PANTHER" id="PTHR47806:SF1">
    <property type="entry name" value="RIBOSOMAL PROTEIN UL3 GLUTAMINE METHYLTRANSFERASE"/>
    <property type="match status" value="1"/>
</dbReference>
<proteinExistence type="predicted"/>
<gene>
    <name evidence="5" type="primary">prmB</name>
    <name evidence="5" type="ORF">ABSH63_10725</name>
</gene>
<dbReference type="InterPro" id="IPR017127">
    <property type="entry name" value="Ribosome_uL3_MTase"/>
</dbReference>
<evidence type="ECO:0000313" key="6">
    <source>
        <dbReference type="Proteomes" id="UP001465331"/>
    </source>
</evidence>
<dbReference type="InterPro" id="IPR007848">
    <property type="entry name" value="Small_mtfrase_dom"/>
</dbReference>
<dbReference type="InterPro" id="IPR004556">
    <property type="entry name" value="HemK-like"/>
</dbReference>
<protein>
    <submittedName>
        <fullName evidence="5">50S ribosomal protein L3 N(5)-glutamine methyltransferase</fullName>
        <ecNumber evidence="5">2.1.1.298</ecNumber>
    </submittedName>
</protein>
<keyword evidence="1 5" id="KW-0489">Methyltransferase</keyword>
<keyword evidence="5" id="KW-0687">Ribonucleoprotein</keyword>
<dbReference type="PIRSF" id="PIRSF037167">
    <property type="entry name" value="Mtase_YfcB_prd"/>
    <property type="match status" value="1"/>
</dbReference>
<dbReference type="PROSITE" id="PS00092">
    <property type="entry name" value="N6_MTASE"/>
    <property type="match status" value="1"/>
</dbReference>
<evidence type="ECO:0000256" key="3">
    <source>
        <dbReference type="ARBA" id="ARBA00022691"/>
    </source>
</evidence>
<evidence type="ECO:0000256" key="1">
    <source>
        <dbReference type="ARBA" id="ARBA00022603"/>
    </source>
</evidence>
<keyword evidence="3" id="KW-0949">S-adenosyl-L-methionine</keyword>
<accession>A0ABV2ABD5</accession>
<evidence type="ECO:0000313" key="5">
    <source>
        <dbReference type="EMBL" id="MES0874474.1"/>
    </source>
</evidence>
<evidence type="ECO:0000256" key="2">
    <source>
        <dbReference type="ARBA" id="ARBA00022679"/>
    </source>
</evidence>
<dbReference type="GO" id="GO:0005840">
    <property type="term" value="C:ribosome"/>
    <property type="evidence" value="ECO:0007669"/>
    <property type="project" value="UniProtKB-KW"/>
</dbReference>
<dbReference type="PANTHER" id="PTHR47806">
    <property type="entry name" value="50S RIBOSOMAL PROTEIN L3 GLUTAMINE METHYLTRANSFERASE"/>
    <property type="match status" value="1"/>
</dbReference>
<organism evidence="5 6">
    <name type="scientific">Sinimarinibacterium thermocellulolyticum</name>
    <dbReference type="NCBI Taxonomy" id="3170016"/>
    <lineage>
        <taxon>Bacteria</taxon>
        <taxon>Pseudomonadati</taxon>
        <taxon>Pseudomonadota</taxon>
        <taxon>Gammaproteobacteria</taxon>
        <taxon>Nevskiales</taxon>
        <taxon>Nevskiaceae</taxon>
        <taxon>Sinimarinibacterium</taxon>
    </lineage>
</organism>
<dbReference type="InterPro" id="IPR002052">
    <property type="entry name" value="DNA_methylase_N6_adenine_CS"/>
</dbReference>
<keyword evidence="6" id="KW-1185">Reference proteome</keyword>
<reference evidence="5 6" key="1">
    <citation type="submission" date="2024-06" db="EMBL/GenBank/DDBJ databases">
        <authorList>
            <person name="Li Z."/>
            <person name="Jiang Y."/>
        </authorList>
    </citation>
    <scope>NUCLEOTIDE SEQUENCE [LARGE SCALE GENOMIC DNA]</scope>
    <source>
        <strain evidence="5 6">HSW-8</strain>
    </source>
</reference>
<feature type="domain" description="Methyltransferase small" evidence="4">
    <location>
        <begin position="131"/>
        <end position="212"/>
    </location>
</feature>